<proteinExistence type="predicted"/>
<reference evidence="4 5" key="1">
    <citation type="submission" date="2019-08" db="EMBL/GenBank/DDBJ databases">
        <title>Hyperibacter terrae gen. nov., sp. nov. and Hyperibacter viscosus sp. nov., two new members in the family Rhodospirillaceae isolated from the rhizosphere of Hypericum perforatum.</title>
        <authorList>
            <person name="Noviana Z."/>
        </authorList>
    </citation>
    <scope>NUCLEOTIDE SEQUENCE [LARGE SCALE GENOMIC DNA]</scope>
    <source>
        <strain evidence="4 5">R5959</strain>
    </source>
</reference>
<feature type="domain" description="Response regulatory" evidence="3">
    <location>
        <begin position="7"/>
        <end position="121"/>
    </location>
</feature>
<evidence type="ECO:0000313" key="5">
    <source>
        <dbReference type="Proteomes" id="UP000325797"/>
    </source>
</evidence>
<dbReference type="Gene3D" id="3.40.50.2300">
    <property type="match status" value="1"/>
</dbReference>
<dbReference type="PROSITE" id="PS50110">
    <property type="entry name" value="RESPONSE_REGULATORY"/>
    <property type="match status" value="1"/>
</dbReference>
<dbReference type="PANTHER" id="PTHR44591">
    <property type="entry name" value="STRESS RESPONSE REGULATOR PROTEIN 1"/>
    <property type="match status" value="1"/>
</dbReference>
<evidence type="ECO:0000259" key="3">
    <source>
        <dbReference type="PROSITE" id="PS50110"/>
    </source>
</evidence>
<dbReference type="PANTHER" id="PTHR44591:SF25">
    <property type="entry name" value="CHEMOTAXIS TWO-COMPONENT RESPONSE REGULATOR"/>
    <property type="match status" value="1"/>
</dbReference>
<accession>A0A5J6N3C6</accession>
<dbReference type="KEGG" id="hadh:FRZ61_29850"/>
<dbReference type="SMART" id="SM00448">
    <property type="entry name" value="REC"/>
    <property type="match status" value="1"/>
</dbReference>
<keyword evidence="5" id="KW-1185">Reference proteome</keyword>
<evidence type="ECO:0000256" key="2">
    <source>
        <dbReference type="PROSITE-ProRule" id="PRU00169"/>
    </source>
</evidence>
<evidence type="ECO:0000313" key="4">
    <source>
        <dbReference type="EMBL" id="QEX23050.1"/>
    </source>
</evidence>
<dbReference type="GO" id="GO:0000160">
    <property type="term" value="P:phosphorelay signal transduction system"/>
    <property type="evidence" value="ECO:0007669"/>
    <property type="project" value="InterPro"/>
</dbReference>
<gene>
    <name evidence="4" type="ORF">FRZ61_29850</name>
</gene>
<dbReference type="InterPro" id="IPR011006">
    <property type="entry name" value="CheY-like_superfamily"/>
</dbReference>
<dbReference type="InterPro" id="IPR050595">
    <property type="entry name" value="Bact_response_regulator"/>
</dbReference>
<dbReference type="AlphaFoldDB" id="A0A5J6N3C6"/>
<dbReference type="Pfam" id="PF00072">
    <property type="entry name" value="Response_reg"/>
    <property type="match status" value="1"/>
</dbReference>
<sequence>MTRDNQTICVIDDAEAVRDSLQLLLELESFTVKAFETCEDFLAWLPGKSALCLVLDLHLPGMSGFELLEHLAAEGRSYPTILMTGRSDRTVQQQARELGALTLLDKPIDFPRLMEALDQATAH</sequence>
<dbReference type="InterPro" id="IPR001789">
    <property type="entry name" value="Sig_transdc_resp-reg_receiver"/>
</dbReference>
<organism evidence="4 5">
    <name type="scientific">Hypericibacter adhaerens</name>
    <dbReference type="NCBI Taxonomy" id="2602016"/>
    <lineage>
        <taxon>Bacteria</taxon>
        <taxon>Pseudomonadati</taxon>
        <taxon>Pseudomonadota</taxon>
        <taxon>Alphaproteobacteria</taxon>
        <taxon>Rhodospirillales</taxon>
        <taxon>Dongiaceae</taxon>
        <taxon>Hypericibacter</taxon>
    </lineage>
</organism>
<dbReference type="Proteomes" id="UP000325797">
    <property type="component" value="Chromosome"/>
</dbReference>
<feature type="modified residue" description="4-aspartylphosphate" evidence="2">
    <location>
        <position position="56"/>
    </location>
</feature>
<dbReference type="EMBL" id="CP042582">
    <property type="protein sequence ID" value="QEX23050.1"/>
    <property type="molecule type" value="Genomic_DNA"/>
</dbReference>
<protein>
    <recommendedName>
        <fullName evidence="3">Response regulatory domain-containing protein</fullName>
    </recommendedName>
</protein>
<dbReference type="SUPFAM" id="SSF52172">
    <property type="entry name" value="CheY-like"/>
    <property type="match status" value="1"/>
</dbReference>
<keyword evidence="1 2" id="KW-0597">Phosphoprotein</keyword>
<name>A0A5J6N3C6_9PROT</name>
<dbReference type="RefSeq" id="WP_191909033.1">
    <property type="nucleotide sequence ID" value="NZ_CP042582.1"/>
</dbReference>
<evidence type="ECO:0000256" key="1">
    <source>
        <dbReference type="ARBA" id="ARBA00022553"/>
    </source>
</evidence>